<dbReference type="EMBL" id="JAHBMH010000073">
    <property type="protein sequence ID" value="KAK1932746.1"/>
    <property type="molecule type" value="Genomic_DNA"/>
</dbReference>
<keyword evidence="2" id="KW-0472">Membrane</keyword>
<keyword evidence="2" id="KW-0812">Transmembrane</keyword>
<feature type="transmembrane region" description="Helical" evidence="2">
    <location>
        <begin position="92"/>
        <end position="116"/>
    </location>
</feature>
<gene>
    <name evidence="3" type="ORF">X943_000617</name>
</gene>
<dbReference type="AlphaFoldDB" id="A0AAD9G6I6"/>
<evidence type="ECO:0000256" key="1">
    <source>
        <dbReference type="SAM" id="MobiDB-lite"/>
    </source>
</evidence>
<reference evidence="3" key="1">
    <citation type="journal article" date="2014" name="Nucleic Acids Res.">
        <title>The evolutionary dynamics of variant antigen genes in Babesia reveal a history of genomic innovation underlying host-parasite interaction.</title>
        <authorList>
            <person name="Jackson A.P."/>
            <person name="Otto T.D."/>
            <person name="Darby A."/>
            <person name="Ramaprasad A."/>
            <person name="Xia D."/>
            <person name="Echaide I.E."/>
            <person name="Farber M."/>
            <person name="Gahlot S."/>
            <person name="Gamble J."/>
            <person name="Gupta D."/>
            <person name="Gupta Y."/>
            <person name="Jackson L."/>
            <person name="Malandrin L."/>
            <person name="Malas T.B."/>
            <person name="Moussa E."/>
            <person name="Nair M."/>
            <person name="Reid A.J."/>
            <person name="Sanders M."/>
            <person name="Sharma J."/>
            <person name="Tracey A."/>
            <person name="Quail M.A."/>
            <person name="Weir W."/>
            <person name="Wastling J.M."/>
            <person name="Hall N."/>
            <person name="Willadsen P."/>
            <person name="Lingelbach K."/>
            <person name="Shiels B."/>
            <person name="Tait A."/>
            <person name="Berriman M."/>
            <person name="Allred D.R."/>
            <person name="Pain A."/>
        </authorList>
    </citation>
    <scope>NUCLEOTIDE SEQUENCE</scope>
    <source>
        <strain evidence="3">1802A</strain>
    </source>
</reference>
<comment type="caution">
    <text evidence="3">The sequence shown here is derived from an EMBL/GenBank/DDBJ whole genome shotgun (WGS) entry which is preliminary data.</text>
</comment>
<dbReference type="Proteomes" id="UP001195914">
    <property type="component" value="Unassembled WGS sequence"/>
</dbReference>
<evidence type="ECO:0000313" key="4">
    <source>
        <dbReference type="Proteomes" id="UP001195914"/>
    </source>
</evidence>
<accession>A0AAD9G6I6</accession>
<evidence type="ECO:0000313" key="3">
    <source>
        <dbReference type="EMBL" id="KAK1932746.1"/>
    </source>
</evidence>
<feature type="transmembrane region" description="Helical" evidence="2">
    <location>
        <begin position="20"/>
        <end position="37"/>
    </location>
</feature>
<feature type="transmembrane region" description="Helical" evidence="2">
    <location>
        <begin position="337"/>
        <end position="359"/>
    </location>
</feature>
<feature type="transmembrane region" description="Helical" evidence="2">
    <location>
        <begin position="122"/>
        <end position="143"/>
    </location>
</feature>
<feature type="transmembrane region" description="Helical" evidence="2">
    <location>
        <begin position="379"/>
        <end position="398"/>
    </location>
</feature>
<feature type="transmembrane region" description="Helical" evidence="2">
    <location>
        <begin position="155"/>
        <end position="175"/>
    </location>
</feature>
<feature type="transmembrane region" description="Helical" evidence="2">
    <location>
        <begin position="67"/>
        <end position="85"/>
    </location>
</feature>
<organism evidence="3 4">
    <name type="scientific">Babesia divergens</name>
    <dbReference type="NCBI Taxonomy" id="32595"/>
    <lineage>
        <taxon>Eukaryota</taxon>
        <taxon>Sar</taxon>
        <taxon>Alveolata</taxon>
        <taxon>Apicomplexa</taxon>
        <taxon>Aconoidasida</taxon>
        <taxon>Piroplasmida</taxon>
        <taxon>Babesiidae</taxon>
        <taxon>Babesia</taxon>
    </lineage>
</organism>
<reference evidence="3" key="2">
    <citation type="submission" date="2021-05" db="EMBL/GenBank/DDBJ databases">
        <authorList>
            <person name="Pain A."/>
        </authorList>
    </citation>
    <scope>NUCLEOTIDE SEQUENCE</scope>
    <source>
        <strain evidence="3">1802A</strain>
    </source>
</reference>
<proteinExistence type="predicted"/>
<name>A0AAD9G6I6_BABDI</name>
<feature type="transmembrane region" description="Helical" evidence="2">
    <location>
        <begin position="418"/>
        <end position="436"/>
    </location>
</feature>
<sequence length="539" mass="60302">MSSQQKPANGKDDAKNASSGITLFDVAVLVMACSLYMPDQTTSVASKHLTVCLDLPAENTGLYFTKLYASKTLTNFLGSTIMLIIQLSAPTYTTILSIISIVFMLIVRVLVVIAFYTSDAAVNLYNALIMQALFQGMFQSTFYPVAAEKMSVLSLAFKLSKIVLWFVQIIMDIVIRERATWMISVHLSIMLCLSVTGSLTWVISCFSKISDSGKPALASDSKPGTTAGAKDGQLCPSGNPPKPTDPQKPAKKQNDDDSWLKIVCIRLLGNRMPHIKEKRCEKGCCDLDEPFSKKPDLTFWDVVKRVYSPFLMCAIGWPFRTFYQPGILPYALVDRSLCHPIIITNMFFSFILTFIIHFMKQGFKSMSKPWGKAPYGWHMIWFAMVPPILCIPFIHTTLHYPESIMFRMLRNNRINTGILMLVLSTGTTLISSMGYIGVSACSKVEGQPRGPNSIRFTSLNALVAQLFASIAYRLSTGYLILRRKYVDDICNAAPTDHLSWFGKMSFWVGKTLTHAWNDFIHEFDGNVRHYATSSIKAEI</sequence>
<feature type="transmembrane region" description="Helical" evidence="2">
    <location>
        <begin position="181"/>
        <end position="204"/>
    </location>
</feature>
<keyword evidence="4" id="KW-1185">Reference proteome</keyword>
<keyword evidence="2" id="KW-1133">Transmembrane helix</keyword>
<evidence type="ECO:0000256" key="2">
    <source>
        <dbReference type="SAM" id="Phobius"/>
    </source>
</evidence>
<protein>
    <submittedName>
        <fullName evidence="3">Uncharacterized protein</fullName>
    </submittedName>
</protein>
<feature type="region of interest" description="Disordered" evidence="1">
    <location>
        <begin position="212"/>
        <end position="255"/>
    </location>
</feature>
<feature type="transmembrane region" description="Helical" evidence="2">
    <location>
        <begin position="456"/>
        <end position="474"/>
    </location>
</feature>